<evidence type="ECO:0000313" key="2">
    <source>
        <dbReference type="Proteomes" id="UP000749559"/>
    </source>
</evidence>
<protein>
    <submittedName>
        <fullName evidence="1">Uncharacterized protein</fullName>
    </submittedName>
</protein>
<dbReference type="InterPro" id="IPR001846">
    <property type="entry name" value="VWF_type-D"/>
</dbReference>
<comment type="caution">
    <text evidence="1">The sequence shown here is derived from an EMBL/GenBank/DDBJ whole genome shotgun (WGS) entry which is preliminary data.</text>
</comment>
<dbReference type="AlphaFoldDB" id="A0A8J1XFK1"/>
<name>A0A8J1XFK1_OWEFU</name>
<feature type="non-terminal residue" evidence="1">
    <location>
        <position position="1"/>
    </location>
</feature>
<dbReference type="EMBL" id="CAIIXF020000005">
    <property type="protein sequence ID" value="CAH1784929.1"/>
    <property type="molecule type" value="Genomic_DNA"/>
</dbReference>
<keyword evidence="2" id="KW-1185">Reference proteome</keyword>
<dbReference type="Proteomes" id="UP000749559">
    <property type="component" value="Unassembled WGS sequence"/>
</dbReference>
<evidence type="ECO:0000313" key="1">
    <source>
        <dbReference type="EMBL" id="CAH1784929.1"/>
    </source>
</evidence>
<dbReference type="OrthoDB" id="6162269at2759"/>
<feature type="non-terminal residue" evidence="1">
    <location>
        <position position="108"/>
    </location>
</feature>
<reference evidence="1" key="1">
    <citation type="submission" date="2022-03" db="EMBL/GenBank/DDBJ databases">
        <authorList>
            <person name="Martin C."/>
        </authorList>
    </citation>
    <scope>NUCLEOTIDE SEQUENCE</scope>
</reference>
<organism evidence="1 2">
    <name type="scientific">Owenia fusiformis</name>
    <name type="common">Polychaete worm</name>
    <dbReference type="NCBI Taxonomy" id="6347"/>
    <lineage>
        <taxon>Eukaryota</taxon>
        <taxon>Metazoa</taxon>
        <taxon>Spiralia</taxon>
        <taxon>Lophotrochozoa</taxon>
        <taxon>Annelida</taxon>
        <taxon>Polychaeta</taxon>
        <taxon>Sedentaria</taxon>
        <taxon>Canalipalpata</taxon>
        <taxon>Sabellida</taxon>
        <taxon>Oweniida</taxon>
        <taxon>Oweniidae</taxon>
        <taxon>Owenia</taxon>
    </lineage>
</organism>
<proteinExistence type="predicted"/>
<gene>
    <name evidence="1" type="ORF">OFUS_LOCUS11050</name>
</gene>
<sequence>YAEEDTTCGINVQDSTWQQHNRIPIYAKIDNRRDGPQTRELTIGMSVVQGAKESQYIELERCNVHIEDRLRLGTCSTLNDPHLSTFDTWNYENHFEGHFVLYKHKTLP</sequence>
<dbReference type="PROSITE" id="PS51233">
    <property type="entry name" value="VWFD"/>
    <property type="match status" value="1"/>
</dbReference>
<accession>A0A8J1XFK1</accession>